<evidence type="ECO:0000259" key="10">
    <source>
        <dbReference type="PROSITE" id="PS51371"/>
    </source>
</evidence>
<keyword evidence="7 9" id="KW-0472">Membrane</keyword>
<dbReference type="CDD" id="cd04606">
    <property type="entry name" value="CBS_pair_Mg_transporter"/>
    <property type="match status" value="1"/>
</dbReference>
<dbReference type="Pfam" id="PF01769">
    <property type="entry name" value="MgtE"/>
    <property type="match status" value="1"/>
</dbReference>
<evidence type="ECO:0000256" key="3">
    <source>
        <dbReference type="ARBA" id="ARBA00022448"/>
    </source>
</evidence>
<dbReference type="RefSeq" id="WP_012173841.1">
    <property type="nucleotide sequence ID" value="NC_009943.1"/>
</dbReference>
<organism evidence="11 12">
    <name type="scientific">Desulfosudis oleivorans (strain DSM 6200 / JCM 39069 / Hxd3)</name>
    <name type="common">Desulfococcus oleovorans</name>
    <dbReference type="NCBI Taxonomy" id="96561"/>
    <lineage>
        <taxon>Bacteria</taxon>
        <taxon>Pseudomonadati</taxon>
        <taxon>Thermodesulfobacteriota</taxon>
        <taxon>Desulfobacteria</taxon>
        <taxon>Desulfobacterales</taxon>
        <taxon>Desulfosudaceae</taxon>
        <taxon>Desulfosudis</taxon>
    </lineage>
</organism>
<feature type="transmembrane region" description="Helical" evidence="9">
    <location>
        <begin position="362"/>
        <end position="383"/>
    </location>
</feature>
<protein>
    <recommendedName>
        <fullName evidence="9">Magnesium transporter MgtE</fullName>
    </recommendedName>
</protein>
<evidence type="ECO:0000256" key="1">
    <source>
        <dbReference type="ARBA" id="ARBA00004141"/>
    </source>
</evidence>
<dbReference type="SMART" id="SM00116">
    <property type="entry name" value="CBS"/>
    <property type="match status" value="2"/>
</dbReference>
<evidence type="ECO:0000256" key="5">
    <source>
        <dbReference type="ARBA" id="ARBA00022842"/>
    </source>
</evidence>
<evidence type="ECO:0000256" key="2">
    <source>
        <dbReference type="ARBA" id="ARBA00009749"/>
    </source>
</evidence>
<keyword evidence="4 9" id="KW-0812">Transmembrane</keyword>
<dbReference type="InterPro" id="IPR000644">
    <property type="entry name" value="CBS_dom"/>
</dbReference>
<dbReference type="SUPFAM" id="SSF161093">
    <property type="entry name" value="MgtE membrane domain-like"/>
    <property type="match status" value="1"/>
</dbReference>
<dbReference type="InterPro" id="IPR036739">
    <property type="entry name" value="SLC41_membr_dom_sf"/>
</dbReference>
<dbReference type="InterPro" id="IPR006668">
    <property type="entry name" value="Mg_transptr_MgtE_intracell_dom"/>
</dbReference>
<feature type="transmembrane region" description="Helical" evidence="9">
    <location>
        <begin position="432"/>
        <end position="452"/>
    </location>
</feature>
<keyword evidence="3 9" id="KW-0813">Transport</keyword>
<sequence length="461" mass="50333">MTVKNPLVVPELRELIAAGDAQALQAFCKTGHPAVVAEMISALPGTEAWEVLRHADFPLRSDIFSHMDEDLQIEIIGSLRRMEVARLLADMPPDDRADLFKELPDEMQESVLPALAQAEREDIRRLTAYEEGTAGAVMTSDYVTLPPHLTASQAIDHLRKVAPDKETIYYGYVVDEKRKLQGFVSLKDLIVARRESKVGDIMHPEVIFARVEEDQEDAARKIQKYDLLALPVINGGDTLVGIITHDDALDIITQEQTEDMEKLMAIAGSHEAGVYMKTSAWAHLKNRSPWIVMLACLSMVSGFIVQSHEGMLLQFAILASFMPMLADTGGNTGSQAAALIIRALALKEISTRDILRVLAKEFQVGLGLSLMLALVAFGRVMFFGEASTMPESYSLVSIAVAISAALGLQVVSATLIGVFLPMFAALLKKDPAVVASPALTTMVDITGLLIYFTTIKLMLGI</sequence>
<comment type="caution">
    <text evidence="9">Lacks conserved residue(s) required for the propagation of feature annotation.</text>
</comment>
<dbReference type="Pfam" id="PF00571">
    <property type="entry name" value="CBS"/>
    <property type="match status" value="2"/>
</dbReference>
<dbReference type="Gene3D" id="1.10.357.20">
    <property type="entry name" value="SLC41 divalent cation transporters, integral membrane domain"/>
    <property type="match status" value="1"/>
</dbReference>
<dbReference type="SUPFAM" id="SSF158791">
    <property type="entry name" value="MgtE N-terminal domain-like"/>
    <property type="match status" value="1"/>
</dbReference>
<feature type="domain" description="CBS" evidence="10">
    <location>
        <begin position="138"/>
        <end position="201"/>
    </location>
</feature>
<evidence type="ECO:0000256" key="7">
    <source>
        <dbReference type="ARBA" id="ARBA00023136"/>
    </source>
</evidence>
<dbReference type="GO" id="GO:0015095">
    <property type="term" value="F:magnesium ion transmembrane transporter activity"/>
    <property type="evidence" value="ECO:0007669"/>
    <property type="project" value="UniProtKB-UniRule"/>
</dbReference>
<keyword evidence="12" id="KW-1185">Reference proteome</keyword>
<evidence type="ECO:0000313" key="12">
    <source>
        <dbReference type="Proteomes" id="UP000008561"/>
    </source>
</evidence>
<keyword evidence="8" id="KW-0129">CBS domain</keyword>
<dbReference type="KEGG" id="dol:Dole_0412"/>
<dbReference type="PANTHER" id="PTHR43773:SF1">
    <property type="entry name" value="MAGNESIUM TRANSPORTER MGTE"/>
    <property type="match status" value="1"/>
</dbReference>
<dbReference type="Gene3D" id="1.25.60.10">
    <property type="entry name" value="MgtE N-terminal domain-like"/>
    <property type="match status" value="1"/>
</dbReference>
<dbReference type="Pfam" id="PF03448">
    <property type="entry name" value="MgtE_N"/>
    <property type="match status" value="1"/>
</dbReference>
<comment type="subcellular location">
    <subcellularLocation>
        <location evidence="9">Cell membrane</location>
        <topology evidence="9">Multi-pass membrane protein</topology>
    </subcellularLocation>
    <subcellularLocation>
        <location evidence="1">Membrane</location>
        <topology evidence="1">Multi-pass membrane protein</topology>
    </subcellularLocation>
</comment>
<keyword evidence="6 9" id="KW-1133">Transmembrane helix</keyword>
<feature type="domain" description="CBS" evidence="10">
    <location>
        <begin position="202"/>
        <end position="258"/>
    </location>
</feature>
<dbReference type="Gene3D" id="3.10.580.10">
    <property type="entry name" value="CBS-domain"/>
    <property type="match status" value="1"/>
</dbReference>
<dbReference type="SUPFAM" id="SSF54631">
    <property type="entry name" value="CBS-domain pair"/>
    <property type="match status" value="1"/>
</dbReference>
<evidence type="ECO:0000256" key="9">
    <source>
        <dbReference type="RuleBase" id="RU362011"/>
    </source>
</evidence>
<evidence type="ECO:0000256" key="6">
    <source>
        <dbReference type="ARBA" id="ARBA00022989"/>
    </source>
</evidence>
<keyword evidence="9" id="KW-0479">Metal-binding</keyword>
<keyword evidence="9" id="KW-1003">Cell membrane</keyword>
<comment type="subunit">
    <text evidence="9">Homodimer.</text>
</comment>
<reference evidence="11 12" key="1">
    <citation type="submission" date="2007-10" db="EMBL/GenBank/DDBJ databases">
        <title>Complete sequence of Desulfococcus oleovorans Hxd3.</title>
        <authorList>
            <consortium name="US DOE Joint Genome Institute"/>
            <person name="Copeland A."/>
            <person name="Lucas S."/>
            <person name="Lapidus A."/>
            <person name="Barry K."/>
            <person name="Glavina del Rio T."/>
            <person name="Dalin E."/>
            <person name="Tice H."/>
            <person name="Pitluck S."/>
            <person name="Kiss H."/>
            <person name="Brettin T."/>
            <person name="Bruce D."/>
            <person name="Detter J.C."/>
            <person name="Han C."/>
            <person name="Schmutz J."/>
            <person name="Larimer F."/>
            <person name="Land M."/>
            <person name="Hauser L."/>
            <person name="Kyrpides N."/>
            <person name="Kim E."/>
            <person name="Wawrik B."/>
            <person name="Richardson P."/>
        </authorList>
    </citation>
    <scope>NUCLEOTIDE SEQUENCE [LARGE SCALE GENOMIC DNA]</scope>
    <source>
        <strain evidence="12">DSM 6200 / JCM 39069 / Hxd3</strain>
    </source>
</reference>
<dbReference type="GO" id="GO:0005886">
    <property type="term" value="C:plasma membrane"/>
    <property type="evidence" value="ECO:0007669"/>
    <property type="project" value="UniProtKB-SubCell"/>
</dbReference>
<dbReference type="InterPro" id="IPR046342">
    <property type="entry name" value="CBS_dom_sf"/>
</dbReference>
<dbReference type="OrthoDB" id="9790355at2"/>
<keyword evidence="5 9" id="KW-0460">Magnesium</keyword>
<comment type="similarity">
    <text evidence="2 9">Belongs to the SLC41A transporter family.</text>
</comment>
<dbReference type="NCBIfam" id="TIGR00400">
    <property type="entry name" value="mgtE"/>
    <property type="match status" value="1"/>
</dbReference>
<dbReference type="HOGENOM" id="CLU_037408_2_2_7"/>
<feature type="transmembrane region" description="Helical" evidence="9">
    <location>
        <begin position="395"/>
        <end position="420"/>
    </location>
</feature>
<dbReference type="EMBL" id="CP000859">
    <property type="protein sequence ID" value="ABW66222.1"/>
    <property type="molecule type" value="Genomic_DNA"/>
</dbReference>
<evidence type="ECO:0000256" key="4">
    <source>
        <dbReference type="ARBA" id="ARBA00022692"/>
    </source>
</evidence>
<dbReference type="GO" id="GO:0046872">
    <property type="term" value="F:metal ion binding"/>
    <property type="evidence" value="ECO:0007669"/>
    <property type="project" value="UniProtKB-KW"/>
</dbReference>
<gene>
    <name evidence="11" type="ordered locus">Dole_0412</name>
</gene>
<evidence type="ECO:0000256" key="8">
    <source>
        <dbReference type="PROSITE-ProRule" id="PRU00703"/>
    </source>
</evidence>
<dbReference type="Proteomes" id="UP000008561">
    <property type="component" value="Chromosome"/>
</dbReference>
<name>A8ZTF8_DESOH</name>
<dbReference type="InterPro" id="IPR006669">
    <property type="entry name" value="MgtE_transporter"/>
</dbReference>
<evidence type="ECO:0000313" key="11">
    <source>
        <dbReference type="EMBL" id="ABW66222.1"/>
    </source>
</evidence>
<feature type="transmembrane region" description="Helical" evidence="9">
    <location>
        <begin position="288"/>
        <end position="305"/>
    </location>
</feature>
<dbReference type="AlphaFoldDB" id="A8ZTF8"/>
<dbReference type="PROSITE" id="PS51371">
    <property type="entry name" value="CBS"/>
    <property type="match status" value="2"/>
</dbReference>
<comment type="function">
    <text evidence="9">Acts as a magnesium transporter.</text>
</comment>
<dbReference type="eggNOG" id="COG2239">
    <property type="taxonomic scope" value="Bacteria"/>
</dbReference>
<accession>A8ZTF8</accession>
<dbReference type="InterPro" id="IPR038076">
    <property type="entry name" value="MgtE_N_sf"/>
</dbReference>
<dbReference type="PANTHER" id="PTHR43773">
    <property type="entry name" value="MAGNESIUM TRANSPORTER MGTE"/>
    <property type="match status" value="1"/>
</dbReference>
<proteinExistence type="inferred from homology"/>
<dbReference type="InterPro" id="IPR006667">
    <property type="entry name" value="SLC41_membr_dom"/>
</dbReference>
<dbReference type="SMART" id="SM00924">
    <property type="entry name" value="MgtE_N"/>
    <property type="match status" value="1"/>
</dbReference>